<sequence length="250" mass="27576">MVVVFIASTITRSLGFTAKQAVTVGRSSIVCCGTAAIVAAAAAAGATSDRQGYVRRRAITTTTSSHQFLIVDGRRQCSRRRLFTTNSANEKQHNNIPSPTWSIKDLELTSTHPPLPQEELERLARLVLIDINNDNNDDDKDSLKQDLGNMIHMIQHVTEYDGKNKHVGVVSIASEEQNDENDPTYGRDAGSIYDAVRGVKSIPLRKGIENDPLQEGDTQQAQEVWDKFLQPKTINRGGGHAYFAIETTEK</sequence>
<accession>A0A1E7F7I7</accession>
<evidence type="ECO:0000313" key="1">
    <source>
        <dbReference type="EMBL" id="OEU13975.1"/>
    </source>
</evidence>
<dbReference type="OrthoDB" id="47607at2759"/>
<proteinExistence type="predicted"/>
<dbReference type="AlphaFoldDB" id="A0A1E7F7I7"/>
<dbReference type="Proteomes" id="UP000095751">
    <property type="component" value="Unassembled WGS sequence"/>
</dbReference>
<gene>
    <name evidence="1" type="ORF">FRACYDRAFT_269977</name>
</gene>
<reference evidence="1 2" key="1">
    <citation type="submission" date="2016-09" db="EMBL/GenBank/DDBJ databases">
        <title>Extensive genetic diversity and differential bi-allelic expression allows diatom success in the polar Southern Ocean.</title>
        <authorList>
            <consortium name="DOE Joint Genome Institute"/>
            <person name="Mock T."/>
            <person name="Otillar R.P."/>
            <person name="Strauss J."/>
            <person name="Dupont C."/>
            <person name="Frickenhaus S."/>
            <person name="Maumus F."/>
            <person name="Mcmullan M."/>
            <person name="Sanges R."/>
            <person name="Schmutz J."/>
            <person name="Toseland A."/>
            <person name="Valas R."/>
            <person name="Veluchamy A."/>
            <person name="Ward B.J."/>
            <person name="Allen A."/>
            <person name="Barry K."/>
            <person name="Falciatore A."/>
            <person name="Ferrante M."/>
            <person name="Fortunato A.E."/>
            <person name="Gloeckner G."/>
            <person name="Gruber A."/>
            <person name="Hipkin R."/>
            <person name="Janech M."/>
            <person name="Kroth P."/>
            <person name="Leese F."/>
            <person name="Lindquist E."/>
            <person name="Lyon B.R."/>
            <person name="Martin J."/>
            <person name="Mayer C."/>
            <person name="Parker M."/>
            <person name="Quesneville H."/>
            <person name="Raymond J."/>
            <person name="Uhlig C."/>
            <person name="Valentin K.U."/>
            <person name="Worden A.Z."/>
            <person name="Armbrust E.V."/>
            <person name="Bowler C."/>
            <person name="Green B."/>
            <person name="Moulton V."/>
            <person name="Van Oosterhout C."/>
            <person name="Grigoriev I."/>
        </authorList>
    </citation>
    <scope>NUCLEOTIDE SEQUENCE [LARGE SCALE GENOMIC DNA]</scope>
    <source>
        <strain evidence="1 2">CCMP1102</strain>
    </source>
</reference>
<organism evidence="1 2">
    <name type="scientific">Fragilariopsis cylindrus CCMP1102</name>
    <dbReference type="NCBI Taxonomy" id="635003"/>
    <lineage>
        <taxon>Eukaryota</taxon>
        <taxon>Sar</taxon>
        <taxon>Stramenopiles</taxon>
        <taxon>Ochrophyta</taxon>
        <taxon>Bacillariophyta</taxon>
        <taxon>Bacillariophyceae</taxon>
        <taxon>Bacillariophycidae</taxon>
        <taxon>Bacillariales</taxon>
        <taxon>Bacillariaceae</taxon>
        <taxon>Fragilariopsis</taxon>
    </lineage>
</organism>
<protein>
    <submittedName>
        <fullName evidence="1">Uncharacterized protein</fullName>
    </submittedName>
</protein>
<evidence type="ECO:0000313" key="2">
    <source>
        <dbReference type="Proteomes" id="UP000095751"/>
    </source>
</evidence>
<dbReference type="EMBL" id="KV784361">
    <property type="protein sequence ID" value="OEU13975.1"/>
    <property type="molecule type" value="Genomic_DNA"/>
</dbReference>
<keyword evidence="2" id="KW-1185">Reference proteome</keyword>
<name>A0A1E7F7I7_9STRA</name>
<dbReference type="KEGG" id="fcy:FRACYDRAFT_269977"/>
<dbReference type="InParanoid" id="A0A1E7F7I7"/>